<proteinExistence type="inferred from homology"/>
<gene>
    <name evidence="15" type="ORF">ZT3D7_G9754</name>
</gene>
<dbReference type="AlphaFoldDB" id="A0A1X7S4N1"/>
<dbReference type="PROSITE" id="PS50102">
    <property type="entry name" value="RRM"/>
    <property type="match status" value="1"/>
</dbReference>
<keyword evidence="16" id="KW-1185">Reference proteome</keyword>
<dbReference type="InterPro" id="IPR000504">
    <property type="entry name" value="RRM_dom"/>
</dbReference>
<evidence type="ECO:0000256" key="10">
    <source>
        <dbReference type="PROSITE-ProRule" id="PRU00176"/>
    </source>
</evidence>
<evidence type="ECO:0000256" key="12">
    <source>
        <dbReference type="SAM" id="Coils"/>
    </source>
</evidence>
<protein>
    <recommendedName>
        <fullName evidence="3 11">Mitochondrial escape protein 2</fullName>
    </recommendedName>
</protein>
<evidence type="ECO:0000256" key="13">
    <source>
        <dbReference type="SAM" id="MobiDB-lite"/>
    </source>
</evidence>
<reference evidence="15 16" key="1">
    <citation type="submission" date="2016-06" db="EMBL/GenBank/DDBJ databases">
        <authorList>
            <person name="Kjaerup R.B."/>
            <person name="Dalgaard T.S."/>
            <person name="Juul-Madsen H.R."/>
        </authorList>
    </citation>
    <scope>NUCLEOTIDE SEQUENCE [LARGE SCALE GENOMIC DNA]</scope>
</reference>
<keyword evidence="6 11" id="KW-1133">Transmembrane helix</keyword>
<dbReference type="Gene3D" id="3.40.50.300">
    <property type="entry name" value="P-loop containing nucleotide triphosphate hydrolases"/>
    <property type="match status" value="1"/>
</dbReference>
<dbReference type="InterPro" id="IPR027417">
    <property type="entry name" value="P-loop_NTPase"/>
</dbReference>
<feature type="compositionally biased region" description="Polar residues" evidence="13">
    <location>
        <begin position="621"/>
        <end position="635"/>
    </location>
</feature>
<evidence type="ECO:0000256" key="4">
    <source>
        <dbReference type="ARBA" id="ARBA00022692"/>
    </source>
</evidence>
<name>A0A1X7S4N1_ZYMT9</name>
<evidence type="ECO:0000256" key="11">
    <source>
        <dbReference type="RuleBase" id="RU367108"/>
    </source>
</evidence>
<comment type="subcellular location">
    <subcellularLocation>
        <location evidence="1 11">Mitochondrion inner membrane</location>
        <topology evidence="1 11">Single-pass membrane protein</topology>
    </subcellularLocation>
</comment>
<evidence type="ECO:0000313" key="15">
    <source>
        <dbReference type="EMBL" id="SMQ54599.1"/>
    </source>
</evidence>
<dbReference type="PANTHER" id="PTHR32198:SF2">
    <property type="entry name" value="MITOCHONDRIAL ESCAPE PROTEIN 2"/>
    <property type="match status" value="1"/>
</dbReference>
<keyword evidence="4 11" id="KW-0812">Transmembrane</keyword>
<keyword evidence="5 11" id="KW-0999">Mitochondrion inner membrane</keyword>
<evidence type="ECO:0000256" key="8">
    <source>
        <dbReference type="ARBA" id="ARBA00023136"/>
    </source>
</evidence>
<dbReference type="SUPFAM" id="SSF54928">
    <property type="entry name" value="RNA-binding domain, RBD"/>
    <property type="match status" value="1"/>
</dbReference>
<evidence type="ECO:0000313" key="16">
    <source>
        <dbReference type="Proteomes" id="UP000215127"/>
    </source>
</evidence>
<feature type="domain" description="RRM" evidence="14">
    <location>
        <begin position="191"/>
        <end position="283"/>
    </location>
</feature>
<dbReference type="PANTHER" id="PTHR32198">
    <property type="entry name" value="MITOCHONDRIAL ESCAPE PROTEIN 2"/>
    <property type="match status" value="1"/>
</dbReference>
<keyword evidence="12" id="KW-0175">Coiled coil</keyword>
<dbReference type="STRING" id="1276538.A0A1X7S4N1"/>
<dbReference type="InterPro" id="IPR039627">
    <property type="entry name" value="Yme2_C"/>
</dbReference>
<feature type="coiled-coil region" evidence="12">
    <location>
        <begin position="795"/>
        <end position="853"/>
    </location>
</feature>
<dbReference type="SUPFAM" id="SSF52540">
    <property type="entry name" value="P-loop containing nucleoside triphosphate hydrolases"/>
    <property type="match status" value="1"/>
</dbReference>
<dbReference type="CDD" id="cd12433">
    <property type="entry name" value="RRM_Yme2p_like"/>
    <property type="match status" value="1"/>
</dbReference>
<dbReference type="GO" id="GO:0005743">
    <property type="term" value="C:mitochondrial inner membrane"/>
    <property type="evidence" value="ECO:0007669"/>
    <property type="project" value="UniProtKB-SubCell"/>
</dbReference>
<dbReference type="InterPro" id="IPR018850">
    <property type="entry name" value="Mt_escape_2_C"/>
</dbReference>
<dbReference type="Proteomes" id="UP000215127">
    <property type="component" value="Chromosome 10"/>
</dbReference>
<dbReference type="Pfam" id="PF10443">
    <property type="entry name" value="RNA12"/>
    <property type="match status" value="1"/>
</dbReference>
<evidence type="ECO:0000256" key="3">
    <source>
        <dbReference type="ARBA" id="ARBA00020222"/>
    </source>
</evidence>
<keyword evidence="11" id="KW-0507">mRNA processing</keyword>
<feature type="region of interest" description="Disordered" evidence="13">
    <location>
        <begin position="26"/>
        <end position="46"/>
    </location>
</feature>
<dbReference type="InterPro" id="IPR034260">
    <property type="entry name" value="Yme2_RRM"/>
</dbReference>
<evidence type="ECO:0000256" key="7">
    <source>
        <dbReference type="ARBA" id="ARBA00023128"/>
    </source>
</evidence>
<evidence type="ECO:0000256" key="2">
    <source>
        <dbReference type="ARBA" id="ARBA00010320"/>
    </source>
</evidence>
<evidence type="ECO:0000256" key="6">
    <source>
        <dbReference type="ARBA" id="ARBA00022989"/>
    </source>
</evidence>
<dbReference type="InterPro" id="IPR035979">
    <property type="entry name" value="RBD_domain_sf"/>
</dbReference>
<evidence type="ECO:0000256" key="5">
    <source>
        <dbReference type="ARBA" id="ARBA00022792"/>
    </source>
</evidence>
<comment type="function">
    <text evidence="9 11">Plays a role in maintaining the mitochondrial genome and in controlling the mtDNA escape. Involved in the regulation of mtDNA nucleotide structure and number. May have a dispensable role in early maturation of pre-rRNA.</text>
</comment>
<accession>A0A1X7S4N1</accession>
<feature type="region of interest" description="Disordered" evidence="13">
    <location>
        <begin position="610"/>
        <end position="637"/>
    </location>
</feature>
<evidence type="ECO:0000256" key="1">
    <source>
        <dbReference type="ARBA" id="ARBA00004434"/>
    </source>
</evidence>
<keyword evidence="7 11" id="KW-0496">Mitochondrion</keyword>
<dbReference type="GO" id="GO:0003723">
    <property type="term" value="F:RNA binding"/>
    <property type="evidence" value="ECO:0007669"/>
    <property type="project" value="UniProtKB-UniRule"/>
</dbReference>
<comment type="similarity">
    <text evidence="2 11">Belongs to the YME2 family.</text>
</comment>
<keyword evidence="10 11" id="KW-0694">RNA-binding</keyword>
<feature type="transmembrane region" description="Helical" evidence="11">
    <location>
        <begin position="299"/>
        <end position="316"/>
    </location>
</feature>
<feature type="compositionally biased region" description="Basic and acidic residues" evidence="13">
    <location>
        <begin position="610"/>
        <end position="620"/>
    </location>
</feature>
<evidence type="ECO:0000259" key="14">
    <source>
        <dbReference type="PROSITE" id="PS50102"/>
    </source>
</evidence>
<organism evidence="15 16">
    <name type="scientific">Zymoseptoria tritici (strain ST99CH_3D7)</name>
    <dbReference type="NCBI Taxonomy" id="1276538"/>
    <lineage>
        <taxon>Eukaryota</taxon>
        <taxon>Fungi</taxon>
        <taxon>Dikarya</taxon>
        <taxon>Ascomycota</taxon>
        <taxon>Pezizomycotina</taxon>
        <taxon>Dothideomycetes</taxon>
        <taxon>Dothideomycetidae</taxon>
        <taxon>Mycosphaerellales</taxon>
        <taxon>Mycosphaerellaceae</taxon>
        <taxon>Zymoseptoria</taxon>
    </lineage>
</organism>
<dbReference type="EMBL" id="LT853701">
    <property type="protein sequence ID" value="SMQ54599.1"/>
    <property type="molecule type" value="Genomic_DNA"/>
</dbReference>
<dbReference type="Pfam" id="PF00076">
    <property type="entry name" value="RRM_1"/>
    <property type="match status" value="1"/>
</dbReference>
<evidence type="ECO:0000256" key="9">
    <source>
        <dbReference type="ARBA" id="ARBA00025276"/>
    </source>
</evidence>
<keyword evidence="8 11" id="KW-0472">Membrane</keyword>
<sequence length="858" mass="95647">MIPNRIARRCASPLLDSCRAGRSRFTPSLAARRHQSGEAGDDNTGHITTAPQEGIIFFNTILPPNLQWLFRITSTTRKFGGKGDSTKVSETSFQGSSYAVVNPANVLEKATKEAQVGNVEVVEVLPRFGEGGAFLKFRHDGNSDSKTIAEAVRQHLKQHAARPWWNPFHGVSASLVFGKPWVEDLSRHPSRRLRVEFLPSEPGAEVAELSQEQLYSFFRPFGKLSDIVTQPSDSKVLPRFAYLDFFQGRRAVMAKNCMHGYLVTEAQGGGKSGTVLRLLYEKKQRAGWIKDWLFSHPRIVIPILAALIASITVAIFDPLRTLSIKAHITRAFHIEDNVVFAWFRRQGEDLINRAKQQFGHGGDGSGGMQVVWDDRQEEIEQLKSWLIESSGTFIVVQGPRGSGKRELVLEHALRRQREANRVLVIDCKPIQEARGDAATIASAANQVGYRPVFSWMNNISGLMDLAAQGMTGSKAGFSETLENQLVKIWTKTSAALKSIALDGRRKDDKDYKLGEDEYLEAHPECRPVVVIENFLHKNSEPGAALVYDKLAEWAARLTTSNIAHVIFLTNDVSFSKSLSKALPDRVFRQISLGDCSPDVGKRYVINHLDFDAPDTPRKPSDSPTDPETKPLTPSQQREDLQELDEVMILLGGRLTDLEFFARRIKAGESPRKAVREIIDQSASEILKMYLLLSSSSDGDSSRQWTPAQAWLLVRNLAANDTLRYNELLLSAPFKSHGDHALAALEQAELITVASVNGRPHSVKPGKPVYGPAFQRLVQDNVLRAKMELVLLGEAIAGENSAIDKLEQELHLLSELPKQPRELIDRVQWLVGKIAKGQKNIEGLERESAEMKRILETEF</sequence>
<dbReference type="GO" id="GO:0006397">
    <property type="term" value="P:mRNA processing"/>
    <property type="evidence" value="ECO:0007669"/>
    <property type="project" value="UniProtKB-UniRule"/>
</dbReference>